<sequence length="118" mass="12776">MIRRDPVLTTTTVTANARAEIGDAILWDNHGEHLGRRDDVPHRMHRKLLDDAVDGGHETQELRSPLGLDLIVGDAGKFASGSPPSKSIACNLATSSRAAMRSALTCPCRGRIELDHVD</sequence>
<dbReference type="EMBL" id="VLLA01000017">
    <property type="protein sequence ID" value="TWI64662.1"/>
    <property type="molecule type" value="Genomic_DNA"/>
</dbReference>
<accession>A0A562R6F4</accession>
<protein>
    <submittedName>
        <fullName evidence="1">Uncharacterized protein</fullName>
    </submittedName>
</protein>
<comment type="caution">
    <text evidence="1">The sequence shown here is derived from an EMBL/GenBank/DDBJ whole genome shotgun (WGS) entry which is preliminary data.</text>
</comment>
<organism evidence="1 2">
    <name type="scientific">Bradyrhizobium huanghuaihaiense</name>
    <dbReference type="NCBI Taxonomy" id="990078"/>
    <lineage>
        <taxon>Bacteria</taxon>
        <taxon>Pseudomonadati</taxon>
        <taxon>Pseudomonadota</taxon>
        <taxon>Alphaproteobacteria</taxon>
        <taxon>Hyphomicrobiales</taxon>
        <taxon>Nitrobacteraceae</taxon>
        <taxon>Bradyrhizobium</taxon>
    </lineage>
</organism>
<proteinExistence type="predicted"/>
<dbReference type="Proteomes" id="UP000316291">
    <property type="component" value="Unassembled WGS sequence"/>
</dbReference>
<evidence type="ECO:0000313" key="2">
    <source>
        <dbReference type="Proteomes" id="UP000316291"/>
    </source>
</evidence>
<name>A0A562R6F4_9BRAD</name>
<reference evidence="1 2" key="1">
    <citation type="journal article" date="2015" name="Stand. Genomic Sci.">
        <title>Genomic Encyclopedia of Bacterial and Archaeal Type Strains, Phase III: the genomes of soil and plant-associated and newly described type strains.</title>
        <authorList>
            <person name="Whitman W.B."/>
            <person name="Woyke T."/>
            <person name="Klenk H.P."/>
            <person name="Zhou Y."/>
            <person name="Lilburn T.G."/>
            <person name="Beck B.J."/>
            <person name="De Vos P."/>
            <person name="Vandamme P."/>
            <person name="Eisen J.A."/>
            <person name="Garrity G."/>
            <person name="Hugenholtz P."/>
            <person name="Kyrpides N.C."/>
        </authorList>
    </citation>
    <scope>NUCLEOTIDE SEQUENCE [LARGE SCALE GENOMIC DNA]</scope>
    <source>
        <strain evidence="1 2">CGMCC 1.10948</strain>
    </source>
</reference>
<keyword evidence="2" id="KW-1185">Reference proteome</keyword>
<evidence type="ECO:0000313" key="1">
    <source>
        <dbReference type="EMBL" id="TWI64662.1"/>
    </source>
</evidence>
<dbReference type="AlphaFoldDB" id="A0A562R6F4"/>
<gene>
    <name evidence="1" type="ORF">IQ16_05721</name>
</gene>